<dbReference type="InterPro" id="IPR024096">
    <property type="entry name" value="NO_sig/Golgi_transp_ligand-bd"/>
</dbReference>
<evidence type="ECO:0000313" key="2">
    <source>
        <dbReference type="EMBL" id="CUS41483.1"/>
    </source>
</evidence>
<dbReference type="Gene3D" id="3.90.1520.10">
    <property type="entry name" value="H-NOX domain"/>
    <property type="match status" value="1"/>
</dbReference>
<dbReference type="PANTHER" id="PTHR45655">
    <property type="entry name" value="GUANYLATE CYCLASE SOLUBLE SUBUNIT BETA-2"/>
    <property type="match status" value="1"/>
</dbReference>
<evidence type="ECO:0000259" key="1">
    <source>
        <dbReference type="Pfam" id="PF07700"/>
    </source>
</evidence>
<reference evidence="2" key="1">
    <citation type="submission" date="2015-10" db="EMBL/GenBank/DDBJ databases">
        <authorList>
            <person name="Gilbert D.G."/>
        </authorList>
    </citation>
    <scope>NUCLEOTIDE SEQUENCE</scope>
</reference>
<accession>A0A160TCG8</accession>
<dbReference type="InterPro" id="IPR038158">
    <property type="entry name" value="H-NOX_domain_sf"/>
</dbReference>
<name>A0A160TCG8_9ZZZZ</name>
<gene>
    <name evidence="2" type="ORF">MGWOODY_Tha430</name>
</gene>
<proteinExistence type="predicted"/>
<protein>
    <submittedName>
        <fullName evidence="2">Guanylate cyclase-related protein</fullName>
    </submittedName>
</protein>
<dbReference type="SUPFAM" id="SSF111126">
    <property type="entry name" value="Ligand-binding domain in the NO signalling and Golgi transport"/>
    <property type="match status" value="1"/>
</dbReference>
<feature type="domain" description="Heme NO-binding" evidence="1">
    <location>
        <begin position="2"/>
        <end position="156"/>
    </location>
</feature>
<dbReference type="Pfam" id="PF07700">
    <property type="entry name" value="HNOB"/>
    <property type="match status" value="1"/>
</dbReference>
<dbReference type="PANTHER" id="PTHR45655:SF13">
    <property type="entry name" value="SOLUBLE GUANYLATE CYCLASE GCY-32-RELATED"/>
    <property type="match status" value="1"/>
</dbReference>
<sequence length="184" mass="20804">MKGVVFDILRDMVEEGYGLEGWNAILEKSGSNGMYISTESYSDDELMGLVAAASEVTGTDVNDLVFLFGEYMVQEFHARFPIFFDRSKGLIEFLLSVDRIVHVEVRKLYPDASLPRFNYQKEGSHSLTMIYRSERKLCRLAEGLISGSAKFFKQSYIMTHDPCMHHGADECHLKIQLTGDANGI</sequence>
<dbReference type="EMBL" id="CZQC01000043">
    <property type="protein sequence ID" value="CUS41483.1"/>
    <property type="molecule type" value="Genomic_DNA"/>
</dbReference>
<organism evidence="2">
    <name type="scientific">hydrothermal vent metagenome</name>
    <dbReference type="NCBI Taxonomy" id="652676"/>
    <lineage>
        <taxon>unclassified sequences</taxon>
        <taxon>metagenomes</taxon>
        <taxon>ecological metagenomes</taxon>
    </lineage>
</organism>
<dbReference type="AlphaFoldDB" id="A0A160TCG8"/>
<dbReference type="GO" id="GO:0020037">
    <property type="term" value="F:heme binding"/>
    <property type="evidence" value="ECO:0007669"/>
    <property type="project" value="InterPro"/>
</dbReference>
<dbReference type="InterPro" id="IPR011644">
    <property type="entry name" value="Heme_NO-bd"/>
</dbReference>